<proteinExistence type="predicted"/>
<protein>
    <submittedName>
        <fullName evidence="1">Uncharacterized protein</fullName>
    </submittedName>
</protein>
<gene>
    <name evidence="1" type="ORF">CEXT_790811</name>
</gene>
<evidence type="ECO:0000313" key="2">
    <source>
        <dbReference type="Proteomes" id="UP001054945"/>
    </source>
</evidence>
<comment type="caution">
    <text evidence="1">The sequence shown here is derived from an EMBL/GenBank/DDBJ whole genome shotgun (WGS) entry which is preliminary data.</text>
</comment>
<sequence>MCHVILRYLDTSDTDSEDSLPLTAGNRRTVAACTKTHRSIRRPFSKHTGVAPLSLHQERLIYQSASSGWRIHWVWSPSLDPTPEEVVKKLGIKSRKKARRLLKKLLIISVAKNAILPHHSFLTPRKMRLPIGQSGTPPPYLIKLLHPVGRESFRLHAPICQASHIRLTRTSK</sequence>
<accession>A0AAV4VY01</accession>
<reference evidence="1 2" key="1">
    <citation type="submission" date="2021-06" db="EMBL/GenBank/DDBJ databases">
        <title>Caerostris extrusa draft genome.</title>
        <authorList>
            <person name="Kono N."/>
            <person name="Arakawa K."/>
        </authorList>
    </citation>
    <scope>NUCLEOTIDE SEQUENCE [LARGE SCALE GENOMIC DNA]</scope>
</reference>
<evidence type="ECO:0000313" key="1">
    <source>
        <dbReference type="EMBL" id="GIY75242.1"/>
    </source>
</evidence>
<organism evidence="1 2">
    <name type="scientific">Caerostris extrusa</name>
    <name type="common">Bark spider</name>
    <name type="synonym">Caerostris bankana</name>
    <dbReference type="NCBI Taxonomy" id="172846"/>
    <lineage>
        <taxon>Eukaryota</taxon>
        <taxon>Metazoa</taxon>
        <taxon>Ecdysozoa</taxon>
        <taxon>Arthropoda</taxon>
        <taxon>Chelicerata</taxon>
        <taxon>Arachnida</taxon>
        <taxon>Araneae</taxon>
        <taxon>Araneomorphae</taxon>
        <taxon>Entelegynae</taxon>
        <taxon>Araneoidea</taxon>
        <taxon>Araneidae</taxon>
        <taxon>Caerostris</taxon>
    </lineage>
</organism>
<dbReference type="EMBL" id="BPLR01015314">
    <property type="protein sequence ID" value="GIY75242.1"/>
    <property type="molecule type" value="Genomic_DNA"/>
</dbReference>
<dbReference type="AlphaFoldDB" id="A0AAV4VY01"/>
<name>A0AAV4VY01_CAEEX</name>
<keyword evidence="2" id="KW-1185">Reference proteome</keyword>
<dbReference type="Proteomes" id="UP001054945">
    <property type="component" value="Unassembled WGS sequence"/>
</dbReference>